<evidence type="ECO:0000313" key="1">
    <source>
        <dbReference type="EMBL" id="RON12142.1"/>
    </source>
</evidence>
<organism evidence="1 2">
    <name type="scientific">Pseudomonas frederiksbergensis</name>
    <dbReference type="NCBI Taxonomy" id="104087"/>
    <lineage>
        <taxon>Bacteria</taxon>
        <taxon>Pseudomonadati</taxon>
        <taxon>Pseudomonadota</taxon>
        <taxon>Gammaproteobacteria</taxon>
        <taxon>Pseudomonadales</taxon>
        <taxon>Pseudomonadaceae</taxon>
        <taxon>Pseudomonas</taxon>
    </lineage>
</organism>
<comment type="caution">
    <text evidence="1">The sequence shown here is derived from an EMBL/GenBank/DDBJ whole genome shotgun (WGS) entry which is preliminary data.</text>
</comment>
<gene>
    <name evidence="1" type="ORF">BK662_29985</name>
</gene>
<reference evidence="1 2" key="1">
    <citation type="submission" date="2016-10" db="EMBL/GenBank/DDBJ databases">
        <title>Comparative genome analysis of multiple Pseudomonas spp. focuses on biocontrol and plant growth promoting traits.</title>
        <authorList>
            <person name="Tao X.-Y."/>
            <person name="Taylor C.G."/>
        </authorList>
    </citation>
    <scope>NUCLEOTIDE SEQUENCE [LARGE SCALE GENOMIC DNA]</scope>
    <source>
        <strain evidence="1 2">36C6</strain>
    </source>
</reference>
<sequence length="80" mass="9122">MTHWDSYGYPENDPKVWITFGPQKNGPPSVAFIGPIRHPEGDSPKAVEHYQEVAGRWTDELVAHEELDKMAQAIIEQKHL</sequence>
<accession>A0A423HFY6</accession>
<proteinExistence type="predicted"/>
<dbReference type="EMBL" id="MOBM01000040">
    <property type="protein sequence ID" value="RON12142.1"/>
    <property type="molecule type" value="Genomic_DNA"/>
</dbReference>
<evidence type="ECO:0000313" key="2">
    <source>
        <dbReference type="Proteomes" id="UP000284002"/>
    </source>
</evidence>
<dbReference type="AlphaFoldDB" id="A0A423HFY6"/>
<name>A0A423HFY6_9PSED</name>
<protein>
    <submittedName>
        <fullName evidence="1">Uncharacterized protein</fullName>
    </submittedName>
</protein>
<dbReference type="Proteomes" id="UP000284002">
    <property type="component" value="Unassembled WGS sequence"/>
</dbReference>
<dbReference type="RefSeq" id="WP_123360879.1">
    <property type="nucleotide sequence ID" value="NZ_MOBM01000040.1"/>
</dbReference>